<dbReference type="EMBL" id="BALE01000031">
    <property type="protein sequence ID" value="GAN54793.1"/>
    <property type="molecule type" value="Genomic_DNA"/>
</dbReference>
<evidence type="ECO:0000313" key="4">
    <source>
        <dbReference type="Proteomes" id="UP000032679"/>
    </source>
</evidence>
<dbReference type="OrthoDB" id="9790710at2"/>
<reference evidence="3 4" key="1">
    <citation type="submission" date="2012-10" db="EMBL/GenBank/DDBJ databases">
        <title>Genome sequencing of Tanticharoenia sakaeratensis NBRC 103193.</title>
        <authorList>
            <person name="Azuma Y."/>
            <person name="Hadano H."/>
            <person name="Hirakawa H."/>
            <person name="Matsushita K."/>
        </authorList>
    </citation>
    <scope>NUCLEOTIDE SEQUENCE [LARGE SCALE GENOMIC DNA]</scope>
    <source>
        <strain evidence="3 4">NBRC 103193</strain>
    </source>
</reference>
<dbReference type="AlphaFoldDB" id="A0A0D6MNE9"/>
<gene>
    <name evidence="3" type="ORF">Tasa_031_011</name>
</gene>
<dbReference type="PANTHER" id="PTHR46401">
    <property type="entry name" value="GLYCOSYLTRANSFERASE WBBK-RELATED"/>
    <property type="match status" value="1"/>
</dbReference>
<name>A0A0D6MNE9_9PROT</name>
<protein>
    <submittedName>
        <fullName evidence="3">Glycosyl transferase, group 1</fullName>
    </submittedName>
</protein>
<proteinExistence type="predicted"/>
<evidence type="ECO:0000256" key="1">
    <source>
        <dbReference type="ARBA" id="ARBA00022679"/>
    </source>
</evidence>
<dbReference type="GO" id="GO:0016757">
    <property type="term" value="F:glycosyltransferase activity"/>
    <property type="evidence" value="ECO:0007669"/>
    <property type="project" value="InterPro"/>
</dbReference>
<dbReference type="Pfam" id="PF00534">
    <property type="entry name" value="Glycos_transf_1"/>
    <property type="match status" value="1"/>
</dbReference>
<dbReference type="PANTHER" id="PTHR46401:SF2">
    <property type="entry name" value="GLYCOSYLTRANSFERASE WBBK-RELATED"/>
    <property type="match status" value="1"/>
</dbReference>
<accession>A0A0D6MNE9</accession>
<dbReference type="RefSeq" id="WP_048849409.1">
    <property type="nucleotide sequence ID" value="NZ_BALE01000031.1"/>
</dbReference>
<dbReference type="CDD" id="cd03809">
    <property type="entry name" value="GT4_MtfB-like"/>
    <property type="match status" value="1"/>
</dbReference>
<dbReference type="Gene3D" id="3.40.50.2000">
    <property type="entry name" value="Glycogen Phosphorylase B"/>
    <property type="match status" value="2"/>
</dbReference>
<evidence type="ECO:0000313" key="3">
    <source>
        <dbReference type="EMBL" id="GAN54793.1"/>
    </source>
</evidence>
<sequence length="427" mass="47371">MTSAHPTSPPHYTLDISRLLSRARARVPTGIDRVELEYALYLCANAPERTEFAAVHPLGRFAPLPFALAADFVSTIAALWDSGANDTGAAARLGMRLLHGIVLPNMDRRQPPARHHRQRKGRSVYLLLSHHHLTRPNLVAAAIRRRNALFVPMVHDLIPLEYPEYSREKEPDRHQQRIDTVVRYADAVITPSDAVRTSLVPYLAKAGRSDVPVWPIPHGVHLRALADDDKTPAADDTGRPYFVCLGTVEARKNHLLLLNIWRRLIETHGAAAPQLVIVGKRGWENEQVLDMIERSPALHGFVVEHNALPDTEVVRLLRGARALLFPSFTEGFGLPLAEALALGTPVICSDIPVFREVGGSAAHYLDPLDGMAWLRTVEGLSDLAEREEVPLTALDQDHILDWDQSVSRALAKVEDFVGHASRHTNRG</sequence>
<dbReference type="Proteomes" id="UP000032679">
    <property type="component" value="Unassembled WGS sequence"/>
</dbReference>
<organism evidence="3 4">
    <name type="scientific">Tanticharoenia sakaeratensis NBRC 103193</name>
    <dbReference type="NCBI Taxonomy" id="1231623"/>
    <lineage>
        <taxon>Bacteria</taxon>
        <taxon>Pseudomonadati</taxon>
        <taxon>Pseudomonadota</taxon>
        <taxon>Alphaproteobacteria</taxon>
        <taxon>Acetobacterales</taxon>
        <taxon>Acetobacteraceae</taxon>
        <taxon>Tanticharoenia</taxon>
    </lineage>
</organism>
<keyword evidence="1 3" id="KW-0808">Transferase</keyword>
<feature type="domain" description="Glycosyl transferase family 1" evidence="2">
    <location>
        <begin position="234"/>
        <end position="357"/>
    </location>
</feature>
<dbReference type="InterPro" id="IPR001296">
    <property type="entry name" value="Glyco_trans_1"/>
</dbReference>
<comment type="caution">
    <text evidence="3">The sequence shown here is derived from an EMBL/GenBank/DDBJ whole genome shotgun (WGS) entry which is preliminary data.</text>
</comment>
<dbReference type="STRING" id="1231623.Tasa_031_011"/>
<dbReference type="SUPFAM" id="SSF53756">
    <property type="entry name" value="UDP-Glycosyltransferase/glycogen phosphorylase"/>
    <property type="match status" value="1"/>
</dbReference>
<keyword evidence="4" id="KW-1185">Reference proteome</keyword>
<evidence type="ECO:0000259" key="2">
    <source>
        <dbReference type="Pfam" id="PF00534"/>
    </source>
</evidence>